<keyword evidence="2" id="KW-0479">Metal-binding</keyword>
<dbReference type="Gene3D" id="3.40.109.10">
    <property type="entry name" value="NADH Oxidase"/>
    <property type="match status" value="1"/>
</dbReference>
<gene>
    <name evidence="13" type="ORF">HNR23_000168</name>
</gene>
<sequence length="426" mass="45560">MTRDLHVHGVTGLPEIRPGDDLAEIVAAAVEPRDGDILAVTSKIVSKAEGRVHRMDRETAIDAETVRVVARKGATRIVQMRSGLVAAAAGVDASNVEPGYVLLLPEDPDASARRLRAALQERFGVRIAVLITDTFGRPWRSGQTDVAIGAAGIDALDDLRGSSDTHGNVLDATVNAVADEIAAAAELVKGKSNGIPVAVVRGLEHRVTEADGAGAAALVRPADEDLFRYGSRDVVPARRTIREFTDAPVDPAAVRRAVSAAITAPAPHHTTPWRFVLVESAATKKRLLDEMRDAWTADLRGDGFTEESITKRLRRGDVLRNAPYLVVPCLVADGAHPYPDARRADAERSMFLVAMGAGVQNLLVGLAMEGLGSAWISSTMFCPDVVREVLELPQEWQPMGAVAVGHAAAPPEERPPRDPEAFIEVR</sequence>
<organism evidence="13 14">
    <name type="scientific">Nocardiopsis mwathae</name>
    <dbReference type="NCBI Taxonomy" id="1472723"/>
    <lineage>
        <taxon>Bacteria</taxon>
        <taxon>Bacillati</taxon>
        <taxon>Actinomycetota</taxon>
        <taxon>Actinomycetes</taxon>
        <taxon>Streptosporangiales</taxon>
        <taxon>Nocardiopsidaceae</taxon>
        <taxon>Nocardiopsis</taxon>
    </lineage>
</organism>
<keyword evidence="3" id="KW-0547">Nucleotide-binding</keyword>
<evidence type="ECO:0000256" key="1">
    <source>
        <dbReference type="ARBA" id="ARBA00022598"/>
    </source>
</evidence>
<dbReference type="InterPro" id="IPR008225">
    <property type="entry name" value="F420-0_g-glutamyl_ligase"/>
</dbReference>
<accession>A0A7W9YDD2</accession>
<dbReference type="GO" id="GO:0052619">
    <property type="term" value="F:coenzyme F420-1:gamma-L-glutamate ligase activity"/>
    <property type="evidence" value="ECO:0007669"/>
    <property type="project" value="UniProtKB-EC"/>
</dbReference>
<dbReference type="SUPFAM" id="SSF55469">
    <property type="entry name" value="FMN-dependent nitroreductase-like"/>
    <property type="match status" value="1"/>
</dbReference>
<dbReference type="GO" id="GO:0005525">
    <property type="term" value="F:GTP binding"/>
    <property type="evidence" value="ECO:0007669"/>
    <property type="project" value="UniProtKB-KW"/>
</dbReference>
<evidence type="ECO:0000256" key="10">
    <source>
        <dbReference type="SAM" id="MobiDB-lite"/>
    </source>
</evidence>
<dbReference type="Gene3D" id="3.30.1330.100">
    <property type="entry name" value="CofE-like"/>
    <property type="match status" value="2"/>
</dbReference>
<dbReference type="Proteomes" id="UP000546642">
    <property type="component" value="Unassembled WGS sequence"/>
</dbReference>
<dbReference type="InterPro" id="IPR023661">
    <property type="entry name" value="FbiB"/>
</dbReference>
<evidence type="ECO:0000256" key="9">
    <source>
        <dbReference type="ARBA" id="ARBA00023268"/>
    </source>
</evidence>
<keyword evidence="4" id="KW-0460">Magnesium</keyword>
<evidence type="ECO:0000256" key="3">
    <source>
        <dbReference type="ARBA" id="ARBA00022741"/>
    </source>
</evidence>
<feature type="compositionally biased region" description="Basic and acidic residues" evidence="10">
    <location>
        <begin position="411"/>
        <end position="426"/>
    </location>
</feature>
<dbReference type="AlphaFoldDB" id="A0A7W9YDD2"/>
<dbReference type="InterPro" id="IPR019943">
    <property type="entry name" value="F420_FbiB_C"/>
</dbReference>
<dbReference type="PANTHER" id="PTHR47917:SF1">
    <property type="entry name" value="COENZYME F420:L-GLUTAMATE LIGASE"/>
    <property type="match status" value="1"/>
</dbReference>
<keyword evidence="9" id="KW-0511">Multifunctional enzyme</keyword>
<evidence type="ECO:0000256" key="5">
    <source>
        <dbReference type="ARBA" id="ARBA00022958"/>
    </source>
</evidence>
<evidence type="ECO:0000256" key="7">
    <source>
        <dbReference type="ARBA" id="ARBA00023134"/>
    </source>
</evidence>
<name>A0A7W9YDD2_9ACTN</name>
<keyword evidence="14" id="KW-1185">Reference proteome</keyword>
<evidence type="ECO:0000313" key="14">
    <source>
        <dbReference type="Proteomes" id="UP000546642"/>
    </source>
</evidence>
<dbReference type="NCBIfam" id="TIGR03553">
    <property type="entry name" value="F420_FbiB_CTERM"/>
    <property type="match status" value="1"/>
</dbReference>
<dbReference type="SUPFAM" id="SSF144010">
    <property type="entry name" value="CofE-like"/>
    <property type="match status" value="1"/>
</dbReference>
<dbReference type="HAMAP" id="MF_01259">
    <property type="entry name" value="F420_ligase_FbiB"/>
    <property type="match status" value="1"/>
</dbReference>
<dbReference type="EMBL" id="JACHDS010000001">
    <property type="protein sequence ID" value="MBB6170108.1"/>
    <property type="molecule type" value="Genomic_DNA"/>
</dbReference>
<dbReference type="Pfam" id="PF00881">
    <property type="entry name" value="Nitroreductase"/>
    <property type="match status" value="1"/>
</dbReference>
<dbReference type="InterPro" id="IPR002847">
    <property type="entry name" value="F420-0_gamma-glut_ligase-dom"/>
</dbReference>
<dbReference type="NCBIfam" id="NF009810">
    <property type="entry name" value="PRK13294.1"/>
    <property type="match status" value="1"/>
</dbReference>
<keyword evidence="8" id="KW-0464">Manganese</keyword>
<dbReference type="RefSeq" id="WP_184072522.1">
    <property type="nucleotide sequence ID" value="NZ_JACHDS010000001.1"/>
</dbReference>
<evidence type="ECO:0000256" key="2">
    <source>
        <dbReference type="ARBA" id="ARBA00022723"/>
    </source>
</evidence>
<comment type="caution">
    <text evidence="13">The sequence shown here is derived from an EMBL/GenBank/DDBJ whole genome shotgun (WGS) entry which is preliminary data.</text>
</comment>
<evidence type="ECO:0000256" key="8">
    <source>
        <dbReference type="ARBA" id="ARBA00023211"/>
    </source>
</evidence>
<dbReference type="Pfam" id="PF01996">
    <property type="entry name" value="F420_ligase"/>
    <property type="match status" value="1"/>
</dbReference>
<dbReference type="NCBIfam" id="TIGR01916">
    <property type="entry name" value="F420_cofE"/>
    <property type="match status" value="1"/>
</dbReference>
<reference evidence="13 14" key="1">
    <citation type="submission" date="2020-08" db="EMBL/GenBank/DDBJ databases">
        <title>Sequencing the genomes of 1000 actinobacteria strains.</title>
        <authorList>
            <person name="Klenk H.-P."/>
        </authorList>
    </citation>
    <scope>NUCLEOTIDE SEQUENCE [LARGE SCALE GENOMIC DNA]</scope>
    <source>
        <strain evidence="13 14">DSM 46659</strain>
    </source>
</reference>
<dbReference type="PANTHER" id="PTHR47917">
    <property type="match status" value="1"/>
</dbReference>
<protein>
    <submittedName>
        <fullName evidence="13">Coenzyme F420-0:L-glutamate ligase/coenzyme F420-1:gamma-L-glutamate ligase</fullName>
        <ecNumber evidence="13">6.3.2.31</ecNumber>
        <ecNumber evidence="13">6.3.2.34</ecNumber>
    </submittedName>
</protein>
<feature type="domain" description="Coenzyme F420:L-glutamate ligase-like" evidence="12">
    <location>
        <begin position="13"/>
        <end position="202"/>
    </location>
</feature>
<feature type="region of interest" description="Disordered" evidence="10">
    <location>
        <begin position="406"/>
        <end position="426"/>
    </location>
</feature>
<dbReference type="GO" id="GO:0016491">
    <property type="term" value="F:oxidoreductase activity"/>
    <property type="evidence" value="ECO:0007669"/>
    <property type="project" value="UniProtKB-KW"/>
</dbReference>
<feature type="domain" description="Nitroreductase" evidence="11">
    <location>
        <begin position="237"/>
        <end position="406"/>
    </location>
</feature>
<keyword evidence="5" id="KW-0630">Potassium</keyword>
<dbReference type="FunFam" id="3.40.109.10:FF:000009">
    <property type="entry name" value="Coenzyme F420:L-glutamate ligase"/>
    <property type="match status" value="1"/>
</dbReference>
<dbReference type="EC" id="6.3.2.34" evidence="13"/>
<dbReference type="InterPro" id="IPR000415">
    <property type="entry name" value="Nitroreductase-like"/>
</dbReference>
<dbReference type="EC" id="6.3.2.31" evidence="13"/>
<evidence type="ECO:0000313" key="13">
    <source>
        <dbReference type="EMBL" id="MBB6170108.1"/>
    </source>
</evidence>
<evidence type="ECO:0000259" key="11">
    <source>
        <dbReference type="Pfam" id="PF00881"/>
    </source>
</evidence>
<evidence type="ECO:0000259" key="12">
    <source>
        <dbReference type="Pfam" id="PF01996"/>
    </source>
</evidence>
<dbReference type="InterPro" id="IPR029479">
    <property type="entry name" value="Nitroreductase"/>
</dbReference>
<keyword evidence="6" id="KW-0560">Oxidoreductase</keyword>
<evidence type="ECO:0000256" key="4">
    <source>
        <dbReference type="ARBA" id="ARBA00022842"/>
    </source>
</evidence>
<keyword evidence="7" id="KW-0342">GTP-binding</keyword>
<keyword evidence="1 13" id="KW-0436">Ligase</keyword>
<proteinExistence type="inferred from homology"/>
<dbReference type="GO" id="GO:0052618">
    <property type="term" value="F:coenzyme F420-0:L-glutamate ligase activity"/>
    <property type="evidence" value="ECO:0007669"/>
    <property type="project" value="UniProtKB-EC"/>
</dbReference>
<dbReference type="GO" id="GO:0046872">
    <property type="term" value="F:metal ion binding"/>
    <property type="evidence" value="ECO:0007669"/>
    <property type="project" value="UniProtKB-KW"/>
</dbReference>
<evidence type="ECO:0000256" key="6">
    <source>
        <dbReference type="ARBA" id="ARBA00023002"/>
    </source>
</evidence>